<sequence>MFFNYFKIISSFANLYKLEATNKLVNDIKQDVFGLVRKSSTELLCTTFFIFKNDKVVTSCKILVLYDAICQGLKMKSLKLGIIHDRE</sequence>
<dbReference type="Proteomes" id="UP000235073">
    <property type="component" value="Unassembled WGS sequence"/>
</dbReference>
<dbReference type="EMBL" id="PKIB01000015">
    <property type="protein sequence ID" value="PLA53105.1"/>
    <property type="molecule type" value="Genomic_DNA"/>
</dbReference>
<evidence type="ECO:0000313" key="2">
    <source>
        <dbReference type="Proteomes" id="UP000235073"/>
    </source>
</evidence>
<gene>
    <name evidence="1" type="ORF">CYK21_10755</name>
</gene>
<comment type="caution">
    <text evidence="1">The sequence shown here is derived from an EMBL/GenBank/DDBJ whole genome shotgun (WGS) entry which is preliminary data.</text>
</comment>
<evidence type="ECO:0000313" key="1">
    <source>
        <dbReference type="EMBL" id="PLA53105.1"/>
    </source>
</evidence>
<proteinExistence type="predicted"/>
<dbReference type="AlphaFoldDB" id="A0A2I1YE17"/>
<name>A0A2I1YE17_STRMC</name>
<protein>
    <submittedName>
        <fullName evidence="1">Uncharacterized protein</fullName>
    </submittedName>
</protein>
<organism evidence="1 2">
    <name type="scientific">Streptococcus macedonicus</name>
    <name type="common">Streptococcus gallolyticus macedonicus</name>
    <dbReference type="NCBI Taxonomy" id="59310"/>
    <lineage>
        <taxon>Bacteria</taxon>
        <taxon>Bacillati</taxon>
        <taxon>Bacillota</taxon>
        <taxon>Bacilli</taxon>
        <taxon>Lactobacillales</taxon>
        <taxon>Streptococcaceae</taxon>
        <taxon>Streptococcus</taxon>
    </lineage>
</organism>
<reference evidence="1 2" key="1">
    <citation type="submission" date="2017-12" db="EMBL/GenBank/DDBJ databases">
        <title>Phylogenetic diversity of female urinary microbiome.</title>
        <authorList>
            <person name="Thomas-White K."/>
            <person name="Wolfe A.J."/>
        </authorList>
    </citation>
    <scope>NUCLEOTIDE SEQUENCE [LARGE SCALE GENOMIC DNA]</scope>
    <source>
        <strain evidence="1 2">UMB0733</strain>
    </source>
</reference>
<accession>A0A2I1YE17</accession>